<keyword evidence="3" id="KW-0862">Zinc</keyword>
<sequence length="170" mass="19254">MLCECGLQATVITSHSIIHPDRDYYRCSKEREDRSHCRFFVWLDEVAMPPLKRNLSADIEPGSPSKRTRTAQPPTTPTKKVHSNFPSTPASKQKRVEEIKNALMSSKSPIPNHNNSRVEHNEQSARDDDVFSSPSPSTSRRRDFVLPPVKQEADDEPPVCSSTFSFSMQI</sequence>
<reference evidence="7" key="1">
    <citation type="submission" date="2023-06" db="EMBL/GenBank/DDBJ databases">
        <authorList>
            <consortium name="Lawrence Berkeley National Laboratory"/>
            <person name="Ahrendt S."/>
            <person name="Sahu N."/>
            <person name="Indic B."/>
            <person name="Wong-Bajracharya J."/>
            <person name="Merenyi Z."/>
            <person name="Ke H.-M."/>
            <person name="Monk M."/>
            <person name="Kocsube S."/>
            <person name="Drula E."/>
            <person name="Lipzen A."/>
            <person name="Balint B."/>
            <person name="Henrissat B."/>
            <person name="Andreopoulos B."/>
            <person name="Martin F.M."/>
            <person name="Harder C.B."/>
            <person name="Rigling D."/>
            <person name="Ford K.L."/>
            <person name="Foster G.D."/>
            <person name="Pangilinan J."/>
            <person name="Papanicolaou A."/>
            <person name="Barry K."/>
            <person name="LaButti K."/>
            <person name="Viragh M."/>
            <person name="Koriabine M."/>
            <person name="Yan M."/>
            <person name="Riley R."/>
            <person name="Champramary S."/>
            <person name="Plett K.L."/>
            <person name="Tsai I.J."/>
            <person name="Slot J."/>
            <person name="Sipos G."/>
            <person name="Plett J."/>
            <person name="Nagy L.G."/>
            <person name="Grigoriev I.V."/>
        </authorList>
    </citation>
    <scope>NUCLEOTIDE SEQUENCE</scope>
    <source>
        <strain evidence="7">HWK02</strain>
    </source>
</reference>
<name>A0AA39QLX6_9AGAR</name>
<dbReference type="Pfam" id="PF06839">
    <property type="entry name" value="Zn_ribbon_GRF"/>
    <property type="match status" value="1"/>
</dbReference>
<feature type="compositionally biased region" description="Polar residues" evidence="5">
    <location>
        <begin position="160"/>
        <end position="170"/>
    </location>
</feature>
<evidence type="ECO:0000259" key="6">
    <source>
        <dbReference type="PROSITE" id="PS51999"/>
    </source>
</evidence>
<evidence type="ECO:0000256" key="3">
    <source>
        <dbReference type="ARBA" id="ARBA00022833"/>
    </source>
</evidence>
<dbReference type="PANTHER" id="PTHR33680">
    <property type="entry name" value="OS07G0190500 PROTEIN"/>
    <property type="match status" value="1"/>
</dbReference>
<dbReference type="GO" id="GO:0008270">
    <property type="term" value="F:zinc ion binding"/>
    <property type="evidence" value="ECO:0007669"/>
    <property type="project" value="UniProtKB-KW"/>
</dbReference>
<feature type="compositionally biased region" description="Polar residues" evidence="5">
    <location>
        <begin position="103"/>
        <end position="115"/>
    </location>
</feature>
<evidence type="ECO:0000256" key="4">
    <source>
        <dbReference type="PROSITE-ProRule" id="PRU01343"/>
    </source>
</evidence>
<evidence type="ECO:0000256" key="5">
    <source>
        <dbReference type="SAM" id="MobiDB-lite"/>
    </source>
</evidence>
<dbReference type="Proteomes" id="UP001175228">
    <property type="component" value="Unassembled WGS sequence"/>
</dbReference>
<dbReference type="PANTHER" id="PTHR33680:SF1">
    <property type="entry name" value="OS05G0489500 PROTEIN"/>
    <property type="match status" value="1"/>
</dbReference>
<keyword evidence="8" id="KW-1185">Reference proteome</keyword>
<feature type="domain" description="GRF-type" evidence="6">
    <location>
        <begin position="3"/>
        <end position="46"/>
    </location>
</feature>
<evidence type="ECO:0000256" key="2">
    <source>
        <dbReference type="ARBA" id="ARBA00022771"/>
    </source>
</evidence>
<dbReference type="PROSITE" id="PS51999">
    <property type="entry name" value="ZF_GRF"/>
    <property type="match status" value="1"/>
</dbReference>
<organism evidence="7 8">
    <name type="scientific">Armillaria luteobubalina</name>
    <dbReference type="NCBI Taxonomy" id="153913"/>
    <lineage>
        <taxon>Eukaryota</taxon>
        <taxon>Fungi</taxon>
        <taxon>Dikarya</taxon>
        <taxon>Basidiomycota</taxon>
        <taxon>Agaricomycotina</taxon>
        <taxon>Agaricomycetes</taxon>
        <taxon>Agaricomycetidae</taxon>
        <taxon>Agaricales</taxon>
        <taxon>Marasmiineae</taxon>
        <taxon>Physalacriaceae</taxon>
        <taxon>Armillaria</taxon>
    </lineage>
</organism>
<keyword evidence="1" id="KW-0479">Metal-binding</keyword>
<gene>
    <name evidence="7" type="ORF">EDD18DRAFT_1126226</name>
</gene>
<feature type="region of interest" description="Disordered" evidence="5">
    <location>
        <begin position="54"/>
        <end position="170"/>
    </location>
</feature>
<keyword evidence="2 4" id="KW-0863">Zinc-finger</keyword>
<evidence type="ECO:0000313" key="7">
    <source>
        <dbReference type="EMBL" id="KAK0504759.1"/>
    </source>
</evidence>
<comment type="caution">
    <text evidence="7">The sequence shown here is derived from an EMBL/GenBank/DDBJ whole genome shotgun (WGS) entry which is preliminary data.</text>
</comment>
<evidence type="ECO:0000313" key="8">
    <source>
        <dbReference type="Proteomes" id="UP001175228"/>
    </source>
</evidence>
<evidence type="ECO:0000256" key="1">
    <source>
        <dbReference type="ARBA" id="ARBA00022723"/>
    </source>
</evidence>
<dbReference type="InterPro" id="IPR010666">
    <property type="entry name" value="Znf_GRF"/>
</dbReference>
<feature type="compositionally biased region" description="Basic and acidic residues" evidence="5">
    <location>
        <begin position="116"/>
        <end position="129"/>
    </location>
</feature>
<dbReference type="EMBL" id="JAUEPU010000002">
    <property type="protein sequence ID" value="KAK0504759.1"/>
    <property type="molecule type" value="Genomic_DNA"/>
</dbReference>
<dbReference type="AlphaFoldDB" id="A0AA39QLX6"/>
<protein>
    <recommendedName>
        <fullName evidence="6">GRF-type domain-containing protein</fullName>
    </recommendedName>
</protein>
<accession>A0AA39QLX6</accession>
<proteinExistence type="predicted"/>